<organism evidence="1 2">
    <name type="scientific">Capsulimonas corticalis</name>
    <dbReference type="NCBI Taxonomy" id="2219043"/>
    <lineage>
        <taxon>Bacteria</taxon>
        <taxon>Bacillati</taxon>
        <taxon>Armatimonadota</taxon>
        <taxon>Armatimonadia</taxon>
        <taxon>Capsulimonadales</taxon>
        <taxon>Capsulimonadaceae</taxon>
        <taxon>Capsulimonas</taxon>
    </lineage>
</organism>
<evidence type="ECO:0000313" key="2">
    <source>
        <dbReference type="Proteomes" id="UP000287394"/>
    </source>
</evidence>
<accession>A0A402CUV0</accession>
<keyword evidence="2" id="KW-1185">Reference proteome</keyword>
<dbReference type="RefSeq" id="WP_119321138.1">
    <property type="nucleotide sequence ID" value="NZ_AP025739.1"/>
</dbReference>
<name>A0A402CUV0_9BACT</name>
<proteinExistence type="predicted"/>
<dbReference type="OrthoDB" id="573330at2"/>
<dbReference type="Proteomes" id="UP000287394">
    <property type="component" value="Chromosome"/>
</dbReference>
<dbReference type="KEGG" id="ccot:CCAX7_11450"/>
<evidence type="ECO:0000313" key="1">
    <source>
        <dbReference type="EMBL" id="BDI29094.1"/>
    </source>
</evidence>
<dbReference type="EMBL" id="AP025739">
    <property type="protein sequence ID" value="BDI29094.1"/>
    <property type="molecule type" value="Genomic_DNA"/>
</dbReference>
<dbReference type="AlphaFoldDB" id="A0A402CUV0"/>
<protein>
    <submittedName>
        <fullName evidence="1">Uncharacterized protein</fullName>
    </submittedName>
</protein>
<sequence>MKCLIDNDILMCLAAFDLIEEALDVIQVTVHETFVLQSAQYKIAKLSKGYGTDAVERALEFVKSASKISNNPTYFETVSRVAVDGIDAGELMLLAESLDHPVILLATGDKRFLKAFASSETHAAARDHLRRRVVCLEYVVRLIIDRHGFEYVRDRIVPQRECNTSMKTAFGSGRLATLENVLASLEYKLRELVEETGDLLLTDF</sequence>
<reference evidence="1 2" key="1">
    <citation type="journal article" date="2019" name="Int. J. Syst. Evol. Microbiol.">
        <title>Capsulimonas corticalis gen. nov., sp. nov., an aerobic capsulated bacterium, of a novel bacterial order, Capsulimonadales ord. nov., of the class Armatimonadia of the phylum Armatimonadetes.</title>
        <authorList>
            <person name="Li J."/>
            <person name="Kudo C."/>
            <person name="Tonouchi A."/>
        </authorList>
    </citation>
    <scope>NUCLEOTIDE SEQUENCE [LARGE SCALE GENOMIC DNA]</scope>
    <source>
        <strain evidence="1 2">AX-7</strain>
    </source>
</reference>
<gene>
    <name evidence="1" type="ORF">CCAX7_11450</name>
</gene>